<reference evidence="4 5" key="1">
    <citation type="journal article" date="2021" name="Comput. Struct. Biotechnol. J.">
        <title>De novo genome assembly of the potent medicinal plant Rehmannia glutinosa using nanopore technology.</title>
        <authorList>
            <person name="Ma L."/>
            <person name="Dong C."/>
            <person name="Song C."/>
            <person name="Wang X."/>
            <person name="Zheng X."/>
            <person name="Niu Y."/>
            <person name="Chen S."/>
            <person name="Feng W."/>
        </authorList>
    </citation>
    <scope>NUCLEOTIDE SEQUENCE [LARGE SCALE GENOMIC DNA]</scope>
    <source>
        <strain evidence="4">DH-2019</strain>
    </source>
</reference>
<proteinExistence type="predicted"/>
<feature type="region of interest" description="Disordered" evidence="2">
    <location>
        <begin position="1381"/>
        <end position="1407"/>
    </location>
</feature>
<dbReference type="Proteomes" id="UP001318860">
    <property type="component" value="Unassembled WGS sequence"/>
</dbReference>
<dbReference type="InterPro" id="IPR018253">
    <property type="entry name" value="DnaJ_domain_CS"/>
</dbReference>
<evidence type="ECO:0000256" key="2">
    <source>
        <dbReference type="SAM" id="MobiDB-lite"/>
    </source>
</evidence>
<dbReference type="Pfam" id="PF00226">
    <property type="entry name" value="DnaJ"/>
    <property type="match status" value="1"/>
</dbReference>
<feature type="compositionally biased region" description="Basic and acidic residues" evidence="2">
    <location>
        <begin position="371"/>
        <end position="380"/>
    </location>
</feature>
<feature type="compositionally biased region" description="Polar residues" evidence="2">
    <location>
        <begin position="1386"/>
        <end position="1399"/>
    </location>
</feature>
<dbReference type="CDD" id="cd06257">
    <property type="entry name" value="DnaJ"/>
    <property type="match status" value="1"/>
</dbReference>
<dbReference type="InterPro" id="IPR001623">
    <property type="entry name" value="DnaJ_domain"/>
</dbReference>
<feature type="region of interest" description="Disordered" evidence="2">
    <location>
        <begin position="573"/>
        <end position="606"/>
    </location>
</feature>
<dbReference type="Gene3D" id="1.10.287.110">
    <property type="entry name" value="DnaJ domain"/>
    <property type="match status" value="1"/>
</dbReference>
<dbReference type="Gene3D" id="1.25.40.10">
    <property type="entry name" value="Tetratricopeptide repeat domain"/>
    <property type="match status" value="2"/>
</dbReference>
<dbReference type="InterPro" id="IPR019734">
    <property type="entry name" value="TPR_rpt"/>
</dbReference>
<dbReference type="PANTHER" id="PTHR45181:SF8">
    <property type="entry name" value="HEAT SHOCK PROTEIN DNAJ WITH TETRATRICOPEPTIDE REPEAT-CONTAINING PROTEIN"/>
    <property type="match status" value="1"/>
</dbReference>
<organism evidence="4 5">
    <name type="scientific">Rehmannia glutinosa</name>
    <name type="common">Chinese foxglove</name>
    <dbReference type="NCBI Taxonomy" id="99300"/>
    <lineage>
        <taxon>Eukaryota</taxon>
        <taxon>Viridiplantae</taxon>
        <taxon>Streptophyta</taxon>
        <taxon>Embryophyta</taxon>
        <taxon>Tracheophyta</taxon>
        <taxon>Spermatophyta</taxon>
        <taxon>Magnoliopsida</taxon>
        <taxon>eudicotyledons</taxon>
        <taxon>Gunneridae</taxon>
        <taxon>Pentapetalae</taxon>
        <taxon>asterids</taxon>
        <taxon>lamiids</taxon>
        <taxon>Lamiales</taxon>
        <taxon>Orobanchaceae</taxon>
        <taxon>Rehmannieae</taxon>
        <taxon>Rehmannia</taxon>
    </lineage>
</organism>
<dbReference type="InterPro" id="IPR036869">
    <property type="entry name" value="J_dom_sf"/>
</dbReference>
<feature type="compositionally biased region" description="Polar residues" evidence="2">
    <location>
        <begin position="710"/>
        <end position="719"/>
    </location>
</feature>
<dbReference type="InterPro" id="IPR011990">
    <property type="entry name" value="TPR-like_helical_dom_sf"/>
</dbReference>
<feature type="region of interest" description="Disordered" evidence="2">
    <location>
        <begin position="421"/>
        <end position="441"/>
    </location>
</feature>
<feature type="domain" description="J" evidence="3">
    <location>
        <begin position="1292"/>
        <end position="1375"/>
    </location>
</feature>
<dbReference type="SUPFAM" id="SSF46565">
    <property type="entry name" value="Chaperone J-domain"/>
    <property type="match status" value="1"/>
</dbReference>
<gene>
    <name evidence="4" type="ORF">DH2020_016641</name>
</gene>
<dbReference type="PROSITE" id="PS50005">
    <property type="entry name" value="TPR"/>
    <property type="match status" value="1"/>
</dbReference>
<feature type="compositionally biased region" description="Low complexity" evidence="2">
    <location>
        <begin position="110"/>
        <end position="121"/>
    </location>
</feature>
<feature type="region of interest" description="Disordered" evidence="2">
    <location>
        <begin position="340"/>
        <end position="380"/>
    </location>
</feature>
<protein>
    <recommendedName>
        <fullName evidence="3">J domain-containing protein</fullName>
    </recommendedName>
</protein>
<feature type="region of interest" description="Disordered" evidence="2">
    <location>
        <begin position="756"/>
        <end position="783"/>
    </location>
</feature>
<sequence>MSPTVTPNPALGIPKPDCSSTQNLNFSESFDFSSGSTDGAGFNYSKTGTGKPNISSRSRPRLMKIRRKQVLPSQDKKFVKTDLGLNGFSDVSGEIKFDCKLGNAVGGNDGNSRSNGSANSGDLNGNAEQLGNGLEFGVNLNDSLFGLGLGNGKSLFGSSMKGSTSNLHLKEGDILFASSKNGSHLNVKKETGSFVFASDKGGSNLDVQKETGSFVFGARKAGSTADQSLPAEDSMSGPSKSGLPVDMNLESGQFVFGVDESESGWNSNFNAKDSRGFKTQPKVHAFQKSDNIEFVFGSDKNVSASRVTLNQQDRNKSTVDEFGKVNSAKFVFGASKNVSAANNSDSQKQDCGKNMGKSESNKDVGNTVPDVRGKVKMDTSGDSEKVCNPCLQFPFNLSDDSSKNHLNFVFGSNNNDSKIGIDLKNKPTVKNRDMSNSKDSCKDNAENGIQFQNACLTGVFVFGGLKGKGGLSSGESIKLVDEMNQLNRGKAEDCNGFGQQNNTPDINSKFQHSSSSGGSFEKDPAFSISNEMKRLNIGATEVDSKKTGKFTSNFSVNSNNVFMFGSDQKSPGFIKENHPINLSEKTPDASHLSDNNSESNKTDSSLFPSVGIGIQLNGGFCGVSSVNEDEKDSISFTSKLDGLNSSDADYSTPNMTFTFSNYNLFPGVDKKLDHANSKSLGGKRSKKKHGKLRQRTVVQQPFGQDRVSKENSSLQNQKSPGCGSPMDFSPYQDTSACSAPVADIGTGVKGEFAVNEKDTSEHCEKPHDEENNSNFSPSAQDGLSTVRRQYKKKYKLKVGSNHTVQGNNSDKENAKQDTVEIATHEVCEHWRLRGNQAYHAGKLSKAEEFYSMGINFGPHVSTPGYSIKPLLLCYSNRAATRMSLGRMREAIGDCTIAAELDPNFLKATLRAGNCYLVLGEVEEAIQCYSKCLSLGTDVCLDRRIIIEAADGLQKAKLEAAPAIYVVHIISSFLASHTVNLLATLASVIITHPVGQKLNPILRVAEYMHQSAKLLQEGTDDAASSALRNIEEALSISRFSERLLQMKGEALCSLRMYDEVIQLCEQTLDVAKKNFDAGHMDDVNCESSRLMFWRWHLQTKSHYHLGKLDLALDFIEKQEKMSISLRAGDVVQEPSIALAATIRELLCLKKSGNEAFNSGRYTEAIENYTAAISKSFESRPFMAICFCNRAAAYQSINQIVDAIADCSLAIALVENYHKAISRRATLHELIRDYKQAVYDLQRLISLLESQSQTKTQQFDSQSRSNGGSVRDLRKARRRLSLVEEKAKKEIPLDLYLILGIKASDAESEIKKAYRKAALRHHPDKVLVRSDVRDDGTLFKDFGDKIHKDSDRLFKIIGEAYAVLSDPSKRSKYDNEEEIRNIYRESNRNGNSGCPSTSYSSPYERGSSFGRQAGSSRYYWYESRSYSTSHSRW</sequence>
<feature type="region of interest" description="Disordered" evidence="2">
    <location>
        <begin position="106"/>
        <end position="126"/>
    </location>
</feature>
<dbReference type="PANTHER" id="PTHR45181">
    <property type="entry name" value="HEAT SHOCK PROTEIN DNAJ WITH TETRATRICOPEPTIDE REPEAT-CONTAINING PROTEIN"/>
    <property type="match status" value="1"/>
</dbReference>
<dbReference type="PROSITE" id="PS00636">
    <property type="entry name" value="DNAJ_1"/>
    <property type="match status" value="1"/>
</dbReference>
<dbReference type="PRINTS" id="PR00625">
    <property type="entry name" value="JDOMAIN"/>
</dbReference>
<feature type="region of interest" description="Disordered" evidence="2">
    <location>
        <begin position="674"/>
        <end position="729"/>
    </location>
</feature>
<dbReference type="SMART" id="SM00271">
    <property type="entry name" value="DnaJ"/>
    <property type="match status" value="1"/>
</dbReference>
<dbReference type="EMBL" id="JABTTQ020000009">
    <property type="protein sequence ID" value="KAK6149116.1"/>
    <property type="molecule type" value="Genomic_DNA"/>
</dbReference>
<feature type="compositionally biased region" description="Basic residues" evidence="2">
    <location>
        <begin position="681"/>
        <end position="694"/>
    </location>
</feature>
<keyword evidence="1" id="KW-0802">TPR repeat</keyword>
<name>A0ABR0WR91_REHGL</name>
<evidence type="ECO:0000259" key="3">
    <source>
        <dbReference type="PROSITE" id="PS50076"/>
    </source>
</evidence>
<evidence type="ECO:0000313" key="4">
    <source>
        <dbReference type="EMBL" id="KAK6149116.1"/>
    </source>
</evidence>
<comment type="caution">
    <text evidence="4">The sequence shown here is derived from an EMBL/GenBank/DDBJ whole genome shotgun (WGS) entry which is preliminary data.</text>
</comment>
<dbReference type="SMART" id="SM00028">
    <property type="entry name" value="TPR"/>
    <property type="match status" value="8"/>
</dbReference>
<evidence type="ECO:0000256" key="1">
    <source>
        <dbReference type="PROSITE-ProRule" id="PRU00339"/>
    </source>
</evidence>
<feature type="compositionally biased region" description="Polar residues" evidence="2">
    <location>
        <begin position="592"/>
        <end position="606"/>
    </location>
</feature>
<feature type="compositionally biased region" description="Basic and acidic residues" evidence="2">
    <location>
        <begin position="756"/>
        <end position="770"/>
    </location>
</feature>
<keyword evidence="5" id="KW-1185">Reference proteome</keyword>
<evidence type="ECO:0000313" key="5">
    <source>
        <dbReference type="Proteomes" id="UP001318860"/>
    </source>
</evidence>
<feature type="repeat" description="TPR" evidence="1">
    <location>
        <begin position="905"/>
        <end position="938"/>
    </location>
</feature>
<dbReference type="PROSITE" id="PS50076">
    <property type="entry name" value="DNAJ_2"/>
    <property type="match status" value="1"/>
</dbReference>
<dbReference type="SUPFAM" id="SSF48452">
    <property type="entry name" value="TPR-like"/>
    <property type="match status" value="2"/>
</dbReference>
<feature type="compositionally biased region" description="Polar residues" evidence="2">
    <location>
        <begin position="772"/>
        <end position="783"/>
    </location>
</feature>
<accession>A0ABR0WR91</accession>